<dbReference type="Gene3D" id="3.30.70.870">
    <property type="entry name" value="Elongation Factor G (Translational Gtpase), domain 3"/>
    <property type="match status" value="1"/>
</dbReference>
<dbReference type="PROSITE" id="PS51722">
    <property type="entry name" value="G_TR_2"/>
    <property type="match status" value="1"/>
</dbReference>
<sequence length="703" mass="77088">MRAFEPERIHNIGIFGHLGSGKTTLAEAMLMTAHAIPRMGRVEDGSTTSDYDPDEQRRGMSISLSVLPLEWNGDKINLIDVPGAADFAGEAAAAMRVIDGAVIVLDASAGVEVGTELFWEMAVEQRVPRILFVNKLDRENANFYRVIEQAREVLDAAVIPLHLPIGAGKDFKGIISLRQQRAWLTSPKHDGGYVEADVPAELDALMHEWRTALIDKIAATNDHLIERYLEGGEDALTREELLLGLRTGIADGSIVPVFCGSATEVVGIAQLLNGIIDSIPSAGRKTTTALDANSEAEVELRPDRNEPLAALVFKTVSDTYGKLSYFRVFSGEVRAGMTLMNARTRKEERIAHVYIVRGKEQIEVEAVGPGDIGLLTKLGETQTNDTLCLPSRPLKLSPIEFPAPAFIATVKPRSRADLDKLSSALNRMIEEDPSLHVSRDARTGEALLSGLSETHLQIIAERMKRKFDVNIDLELPRIPYRETIRTVATAQYRHKKQTGGAGQFADVSLRVEPLPPDPNREDPLEFVNEIVGGVISRGFMPAIEKGIREAMEEGIISGNPVVDVRAAVFDGKEHPVDSKEIAFKTAAKEAFRLAAQKAGVIILEPIYSMEIIVPDQYAGDVMSDMSTRRGRVQGMMPHGNGKTVIHAQAPLAEIQRYATDLRGMTQGRGRFSISFAGYEEVPPHLVNQIVEAYKKELEAAHSH</sequence>
<dbReference type="PRINTS" id="PR00315">
    <property type="entry name" value="ELONGATNFCT"/>
</dbReference>
<dbReference type="NCBIfam" id="NF009891">
    <property type="entry name" value="PRK13351.1-1"/>
    <property type="match status" value="1"/>
</dbReference>
<dbReference type="InterPro" id="IPR005517">
    <property type="entry name" value="Transl_elong_EFG/EF2_IV"/>
</dbReference>
<reference evidence="5 6" key="1">
    <citation type="submission" date="2016-04" db="EMBL/GenBank/DDBJ databases">
        <title>Chloroflexus islandicus sp. nov., a thermophilic filamentous anoxygenic phototrophic bacterium from geyser Strokkur (Iceland).</title>
        <authorList>
            <person name="Gaisin V.A."/>
            <person name="Kalashnikov A.M."/>
            <person name="Sukhacheva M.V."/>
            <person name="Grouzdev D.S."/>
            <person name="Ivanov T.M."/>
            <person name="Kuznetsov B."/>
            <person name="Gorlenko V.M."/>
        </authorList>
    </citation>
    <scope>NUCLEOTIDE SEQUENCE [LARGE SCALE GENOMIC DNA]</scope>
    <source>
        <strain evidence="6">isl-2</strain>
    </source>
</reference>
<dbReference type="AlphaFoldDB" id="A0A178MAI4"/>
<dbReference type="Pfam" id="PF03764">
    <property type="entry name" value="EFG_IV"/>
    <property type="match status" value="1"/>
</dbReference>
<dbReference type="InterPro" id="IPR014721">
    <property type="entry name" value="Ribsml_uS5_D2-typ_fold_subgr"/>
</dbReference>
<dbReference type="InterPro" id="IPR027417">
    <property type="entry name" value="P-loop_NTPase"/>
</dbReference>
<dbReference type="EMBL" id="LWQS01000053">
    <property type="protein sequence ID" value="OAN45546.1"/>
    <property type="molecule type" value="Genomic_DNA"/>
</dbReference>
<evidence type="ECO:0000256" key="2">
    <source>
        <dbReference type="ARBA" id="ARBA00022917"/>
    </source>
</evidence>
<keyword evidence="1" id="KW-0547">Nucleotide-binding</keyword>
<dbReference type="SUPFAM" id="SSF54980">
    <property type="entry name" value="EF-G C-terminal domain-like"/>
    <property type="match status" value="2"/>
</dbReference>
<dbReference type="InterPro" id="IPR053905">
    <property type="entry name" value="EF-G-like_DII"/>
</dbReference>
<dbReference type="GO" id="GO:0032790">
    <property type="term" value="P:ribosome disassembly"/>
    <property type="evidence" value="ECO:0007669"/>
    <property type="project" value="TreeGrafter"/>
</dbReference>
<protein>
    <submittedName>
        <fullName evidence="5">Elongation factor G</fullName>
    </submittedName>
</protein>
<dbReference type="CDD" id="cd04170">
    <property type="entry name" value="EF-G_bact"/>
    <property type="match status" value="1"/>
</dbReference>
<dbReference type="InterPro" id="IPR000640">
    <property type="entry name" value="EFG_V-like"/>
</dbReference>
<dbReference type="InterPro" id="IPR047872">
    <property type="entry name" value="EFG_IV"/>
</dbReference>
<dbReference type="RefSeq" id="WP_066787447.1">
    <property type="nucleotide sequence ID" value="NZ_LWQS01000053.1"/>
</dbReference>
<dbReference type="Gene3D" id="3.40.50.300">
    <property type="entry name" value="P-loop containing nucleotide triphosphate hydrolases"/>
    <property type="match status" value="1"/>
</dbReference>
<dbReference type="InterPro" id="IPR035649">
    <property type="entry name" value="EFG_V"/>
</dbReference>
<dbReference type="FunFam" id="3.40.50.300:FF:001994">
    <property type="entry name" value="Translation elongation factor G"/>
    <property type="match status" value="1"/>
</dbReference>
<evidence type="ECO:0000313" key="6">
    <source>
        <dbReference type="Proteomes" id="UP000078287"/>
    </source>
</evidence>
<dbReference type="PROSITE" id="PS00301">
    <property type="entry name" value="G_TR_1"/>
    <property type="match status" value="1"/>
</dbReference>
<dbReference type="FunFam" id="3.30.70.240:FF:000001">
    <property type="entry name" value="Elongation factor G"/>
    <property type="match status" value="1"/>
</dbReference>
<dbReference type="PANTHER" id="PTHR43261">
    <property type="entry name" value="TRANSLATION ELONGATION FACTOR G-RELATED"/>
    <property type="match status" value="1"/>
</dbReference>
<dbReference type="NCBIfam" id="TIGR00231">
    <property type="entry name" value="small_GTP"/>
    <property type="match status" value="1"/>
</dbReference>
<dbReference type="SUPFAM" id="SSF52540">
    <property type="entry name" value="P-loop containing nucleoside triphosphate hydrolases"/>
    <property type="match status" value="1"/>
</dbReference>
<dbReference type="InterPro" id="IPR041095">
    <property type="entry name" value="EFG_II"/>
</dbReference>
<gene>
    <name evidence="5" type="primary">fusA</name>
    <name evidence="5" type="ORF">A6A03_14380</name>
</gene>
<dbReference type="NCBIfam" id="NF009381">
    <property type="entry name" value="PRK12740.1-5"/>
    <property type="match status" value="1"/>
</dbReference>
<dbReference type="InterPro" id="IPR031157">
    <property type="entry name" value="G_TR_CS"/>
</dbReference>
<dbReference type="CDD" id="cd04088">
    <property type="entry name" value="EFG_mtEFG_II"/>
    <property type="match status" value="1"/>
</dbReference>
<dbReference type="InterPro" id="IPR009022">
    <property type="entry name" value="EFG_III"/>
</dbReference>
<dbReference type="InterPro" id="IPR000795">
    <property type="entry name" value="T_Tr_GTP-bd_dom"/>
</dbReference>
<dbReference type="InterPro" id="IPR009000">
    <property type="entry name" value="Transl_B-barrel_sf"/>
</dbReference>
<dbReference type="Pfam" id="PF14492">
    <property type="entry name" value="EFG_III"/>
    <property type="match status" value="1"/>
</dbReference>
<comment type="caution">
    <text evidence="5">The sequence shown here is derived from an EMBL/GenBank/DDBJ whole genome shotgun (WGS) entry which is preliminary data.</text>
</comment>
<keyword evidence="2" id="KW-0648">Protein biosynthesis</keyword>
<keyword evidence="3" id="KW-0342">GTP-binding</keyword>
<dbReference type="GO" id="GO:0005525">
    <property type="term" value="F:GTP binding"/>
    <property type="evidence" value="ECO:0007669"/>
    <property type="project" value="UniProtKB-KW"/>
</dbReference>
<proteinExistence type="predicted"/>
<dbReference type="Gene3D" id="3.30.70.240">
    <property type="match status" value="1"/>
</dbReference>
<dbReference type="Pfam" id="PF00679">
    <property type="entry name" value="EFG_C"/>
    <property type="match status" value="1"/>
</dbReference>
<dbReference type="FunFam" id="3.30.230.10:FF:000003">
    <property type="entry name" value="Elongation factor G"/>
    <property type="match status" value="1"/>
</dbReference>
<evidence type="ECO:0000256" key="3">
    <source>
        <dbReference type="ARBA" id="ARBA00023134"/>
    </source>
</evidence>
<keyword evidence="6" id="KW-1185">Reference proteome</keyword>
<dbReference type="InterPro" id="IPR035647">
    <property type="entry name" value="EFG_III/V"/>
</dbReference>
<dbReference type="SMART" id="SM00838">
    <property type="entry name" value="EFG_C"/>
    <property type="match status" value="1"/>
</dbReference>
<dbReference type="InterPro" id="IPR020568">
    <property type="entry name" value="Ribosomal_Su5_D2-typ_SF"/>
</dbReference>
<feature type="domain" description="Tr-type G" evidence="4">
    <location>
        <begin position="7"/>
        <end position="283"/>
    </location>
</feature>
<evidence type="ECO:0000313" key="5">
    <source>
        <dbReference type="EMBL" id="OAN45546.1"/>
    </source>
</evidence>
<dbReference type="Pfam" id="PF00009">
    <property type="entry name" value="GTP_EFTU"/>
    <property type="match status" value="1"/>
</dbReference>
<dbReference type="CDD" id="cd01434">
    <property type="entry name" value="EFG_mtEFG1_IV"/>
    <property type="match status" value="1"/>
</dbReference>
<dbReference type="Proteomes" id="UP000078287">
    <property type="component" value="Unassembled WGS sequence"/>
</dbReference>
<dbReference type="GO" id="GO:0003746">
    <property type="term" value="F:translation elongation factor activity"/>
    <property type="evidence" value="ECO:0007669"/>
    <property type="project" value="UniProtKB-KW"/>
</dbReference>
<evidence type="ECO:0000256" key="1">
    <source>
        <dbReference type="ARBA" id="ARBA00022741"/>
    </source>
</evidence>
<organism evidence="5 6">
    <name type="scientific">Chloroflexus islandicus</name>
    <dbReference type="NCBI Taxonomy" id="1707952"/>
    <lineage>
        <taxon>Bacteria</taxon>
        <taxon>Bacillati</taxon>
        <taxon>Chloroflexota</taxon>
        <taxon>Chloroflexia</taxon>
        <taxon>Chloroflexales</taxon>
        <taxon>Chloroflexineae</taxon>
        <taxon>Chloroflexaceae</taxon>
        <taxon>Chloroflexus</taxon>
    </lineage>
</organism>
<dbReference type="NCBIfam" id="NF009379">
    <property type="entry name" value="PRK12740.1-3"/>
    <property type="match status" value="1"/>
</dbReference>
<name>A0A178MAI4_9CHLR</name>
<dbReference type="Gene3D" id="3.30.230.10">
    <property type="match status" value="1"/>
</dbReference>
<dbReference type="CDD" id="cd03713">
    <property type="entry name" value="EFG_mtEFG_C"/>
    <property type="match status" value="1"/>
</dbReference>
<dbReference type="SUPFAM" id="SSF54211">
    <property type="entry name" value="Ribosomal protein S5 domain 2-like"/>
    <property type="match status" value="1"/>
</dbReference>
<dbReference type="SMART" id="SM00889">
    <property type="entry name" value="EFG_IV"/>
    <property type="match status" value="1"/>
</dbReference>
<dbReference type="PANTHER" id="PTHR43261:SF6">
    <property type="entry name" value="ELONGATION FACTOR G-LIKE PROTEIN"/>
    <property type="match status" value="1"/>
</dbReference>
<dbReference type="Gene3D" id="2.40.30.10">
    <property type="entry name" value="Translation factors"/>
    <property type="match status" value="1"/>
</dbReference>
<dbReference type="OrthoDB" id="9804431at2"/>
<dbReference type="CDD" id="cd16262">
    <property type="entry name" value="EFG_III"/>
    <property type="match status" value="1"/>
</dbReference>
<dbReference type="STRING" id="1707952.A6A03_14380"/>
<dbReference type="GO" id="GO:0003924">
    <property type="term" value="F:GTPase activity"/>
    <property type="evidence" value="ECO:0007669"/>
    <property type="project" value="InterPro"/>
</dbReference>
<dbReference type="Pfam" id="PF22042">
    <property type="entry name" value="EF-G_D2"/>
    <property type="match status" value="1"/>
</dbReference>
<dbReference type="SUPFAM" id="SSF50447">
    <property type="entry name" value="Translation proteins"/>
    <property type="match status" value="1"/>
</dbReference>
<evidence type="ECO:0000259" key="4">
    <source>
        <dbReference type="PROSITE" id="PS51722"/>
    </source>
</evidence>
<accession>A0A178MAI4</accession>
<keyword evidence="5" id="KW-0251">Elongation factor</keyword>
<dbReference type="InterPro" id="IPR005225">
    <property type="entry name" value="Small_GTP-bd"/>
</dbReference>